<dbReference type="AlphaFoldDB" id="A0A8B0SMC4"/>
<dbReference type="EMBL" id="JAFMPM010000006">
    <property type="protein sequence ID" value="MBO0612493.1"/>
    <property type="molecule type" value="Genomic_DNA"/>
</dbReference>
<dbReference type="InterPro" id="IPR001296">
    <property type="entry name" value="Glyco_trans_1"/>
</dbReference>
<organism evidence="15">
    <name type="scientific">Thiothrix fructosivorans</name>
    <dbReference type="NCBI Taxonomy" id="111770"/>
    <lineage>
        <taxon>Bacteria</taxon>
        <taxon>Pseudomonadati</taxon>
        <taxon>Pseudomonadota</taxon>
        <taxon>Gammaproteobacteria</taxon>
        <taxon>Thiotrichales</taxon>
        <taxon>Thiotrichaceae</taxon>
        <taxon>Thiothrix</taxon>
    </lineage>
</organism>
<evidence type="ECO:0000313" key="16">
    <source>
        <dbReference type="Proteomes" id="UP000664466"/>
    </source>
</evidence>
<comment type="similarity">
    <text evidence="4 11">Belongs to the glycosyltransferase 1 family. Bacterial/plant glycogen synthase subfamily.</text>
</comment>
<dbReference type="EMBL" id="CP072748">
    <property type="protein sequence ID" value="QTX12029.1"/>
    <property type="molecule type" value="Genomic_DNA"/>
</dbReference>
<evidence type="ECO:0000256" key="5">
    <source>
        <dbReference type="ARBA" id="ARBA00012588"/>
    </source>
</evidence>
<comment type="catalytic activity">
    <reaction evidence="1 11">
        <text>[(1-&gt;4)-alpha-D-glucosyl](n) + ADP-alpha-D-glucose = [(1-&gt;4)-alpha-D-glucosyl](n+1) + ADP + H(+)</text>
        <dbReference type="Rhea" id="RHEA:18189"/>
        <dbReference type="Rhea" id="RHEA-COMP:9584"/>
        <dbReference type="Rhea" id="RHEA-COMP:9587"/>
        <dbReference type="ChEBI" id="CHEBI:15378"/>
        <dbReference type="ChEBI" id="CHEBI:15444"/>
        <dbReference type="ChEBI" id="CHEBI:57498"/>
        <dbReference type="ChEBI" id="CHEBI:456216"/>
        <dbReference type="EC" id="2.4.1.21"/>
    </reaction>
</comment>
<evidence type="ECO:0000259" key="12">
    <source>
        <dbReference type="Pfam" id="PF00534"/>
    </source>
</evidence>
<dbReference type="RefSeq" id="WP_207250195.1">
    <property type="nucleotide sequence ID" value="NZ_JAFMPM010000006.1"/>
</dbReference>
<protein>
    <recommendedName>
        <fullName evidence="6 11">Glycogen synthase</fullName>
        <ecNumber evidence="5 11">2.4.1.21</ecNumber>
    </recommendedName>
    <alternativeName>
        <fullName evidence="10 11">Starch [bacterial glycogen] synthase</fullName>
    </alternativeName>
</protein>
<name>A0A8B0SMC4_9GAMM</name>
<evidence type="ECO:0000256" key="9">
    <source>
        <dbReference type="ARBA" id="ARBA00023056"/>
    </source>
</evidence>
<dbReference type="InterPro" id="IPR013534">
    <property type="entry name" value="Starch_synth_cat_dom"/>
</dbReference>
<evidence type="ECO:0000256" key="10">
    <source>
        <dbReference type="ARBA" id="ARBA00031722"/>
    </source>
</evidence>
<evidence type="ECO:0000313" key="15">
    <source>
        <dbReference type="EMBL" id="QTX12029.1"/>
    </source>
</evidence>
<dbReference type="Proteomes" id="UP000664466">
    <property type="component" value="Unassembled WGS sequence"/>
</dbReference>
<feature type="domain" description="Starch synthase catalytic" evidence="13">
    <location>
        <begin position="2"/>
        <end position="240"/>
    </location>
</feature>
<evidence type="ECO:0000256" key="11">
    <source>
        <dbReference type="HAMAP-Rule" id="MF_00484"/>
    </source>
</evidence>
<dbReference type="GO" id="GO:0005978">
    <property type="term" value="P:glycogen biosynthetic process"/>
    <property type="evidence" value="ECO:0007669"/>
    <property type="project" value="UniProtKB-UniRule"/>
</dbReference>
<feature type="domain" description="Glycosyl transferase family 1" evidence="12">
    <location>
        <begin position="302"/>
        <end position="448"/>
    </location>
</feature>
<dbReference type="Pfam" id="PF00534">
    <property type="entry name" value="Glycos_transf_1"/>
    <property type="match status" value="1"/>
</dbReference>
<dbReference type="PANTHER" id="PTHR45825:SF11">
    <property type="entry name" value="ALPHA AMYLASE DOMAIN-CONTAINING PROTEIN"/>
    <property type="match status" value="1"/>
</dbReference>
<dbReference type="GO" id="GO:0009011">
    <property type="term" value="F:alpha-1,4-glucan glucosyltransferase (ADP-glucose donor) activity"/>
    <property type="evidence" value="ECO:0007669"/>
    <property type="project" value="UniProtKB-UniRule"/>
</dbReference>
<reference evidence="14 16" key="1">
    <citation type="submission" date="2021-03" db="EMBL/GenBank/DDBJ databases">
        <title>Draft genome and methylome analysis of Thiotrix fructosivoruns ATCC 49748.</title>
        <authorList>
            <person name="Fomenkov A."/>
            <person name="Grabovich M.Y."/>
            <person name="Roberts R.J."/>
        </authorList>
    </citation>
    <scope>NUCLEOTIDE SEQUENCE [LARGE SCALE GENOMIC DNA]</scope>
    <source>
        <strain evidence="14 16">ATCC 49748</strain>
    </source>
</reference>
<accession>A0A8B0SMC4</accession>
<dbReference type="EC" id="2.4.1.21" evidence="5 11"/>
<dbReference type="UniPathway" id="UPA00164"/>
<evidence type="ECO:0000256" key="6">
    <source>
        <dbReference type="ARBA" id="ARBA00019935"/>
    </source>
</evidence>
<dbReference type="Pfam" id="PF08323">
    <property type="entry name" value="Glyco_transf_5"/>
    <property type="match status" value="1"/>
</dbReference>
<evidence type="ECO:0000256" key="1">
    <source>
        <dbReference type="ARBA" id="ARBA00001478"/>
    </source>
</evidence>
<evidence type="ECO:0000256" key="8">
    <source>
        <dbReference type="ARBA" id="ARBA00022679"/>
    </source>
</evidence>
<proteinExistence type="inferred from homology"/>
<dbReference type="InterPro" id="IPR011835">
    <property type="entry name" value="GS/SS"/>
</dbReference>
<evidence type="ECO:0000256" key="2">
    <source>
        <dbReference type="ARBA" id="ARBA00002764"/>
    </source>
</evidence>
<sequence length="489" mass="54173">MKLLFVTSEAYPLVKTGGLGDVAYSLPVALQRADVDVRLLLPGYRELLRKLRSVQILGWLELQGAGQVHTVRILQSQHPDYPFPLWIVDCPALFDRPGNPYLQPNGYDWADNAERFTVFSRAAAELARDALGIGWTPDVVHAHDWQTGLVPAFLDMLPQRPQRVFTIHNMAYGGHFSQADFVNLHLPSYWWSAEGAEFYGGFSMLKAGIVYSDVVTTVSPTYAREICTPAFGYGMDGLLQSRSYKLHGILNGVDNDVWNPATDPQLPAHYSADAIQPGKSQNKAALLQRFGVKNPAEHLPFPLLGMVSRLVEQKGVDLIINAIPSLLASTDARFVLIGAGHGYFEQRLRELAAQHPERVFVFIGYDEQLAHLLEAGADMFLMPSRFEPCGLNQMYSLRYGTPPLVLHTGGLADTVVDTSAVNLEQGIADGFVFHEPLTSALKGTILRAIDYFYQPTVWQHIQTTGMKHAFGWDNSAAAYLALYKKGASQ</sequence>
<dbReference type="NCBIfam" id="TIGR02095">
    <property type="entry name" value="glgA"/>
    <property type="match status" value="1"/>
</dbReference>
<keyword evidence="9 11" id="KW-0320">Glycogen biosynthesis</keyword>
<dbReference type="GO" id="GO:0004373">
    <property type="term" value="F:alpha-1,4-glucan glucosyltransferase (UDP-glucose donor) activity"/>
    <property type="evidence" value="ECO:0007669"/>
    <property type="project" value="InterPro"/>
</dbReference>
<keyword evidence="8 11" id="KW-0808">Transferase</keyword>
<keyword evidence="16" id="KW-1185">Reference proteome</keyword>
<dbReference type="PANTHER" id="PTHR45825">
    <property type="entry name" value="GRANULE-BOUND STARCH SYNTHASE 1, CHLOROPLASTIC/AMYLOPLASTIC"/>
    <property type="match status" value="1"/>
</dbReference>
<dbReference type="NCBIfam" id="NF001899">
    <property type="entry name" value="PRK00654.1-2"/>
    <property type="match status" value="1"/>
</dbReference>
<keyword evidence="7 11" id="KW-0328">Glycosyltransferase</keyword>
<dbReference type="Gene3D" id="3.40.50.2000">
    <property type="entry name" value="Glycogen Phosphorylase B"/>
    <property type="match status" value="2"/>
</dbReference>
<evidence type="ECO:0000256" key="3">
    <source>
        <dbReference type="ARBA" id="ARBA00004964"/>
    </source>
</evidence>
<evidence type="ECO:0000256" key="7">
    <source>
        <dbReference type="ARBA" id="ARBA00022676"/>
    </source>
</evidence>
<dbReference type="SUPFAM" id="SSF53756">
    <property type="entry name" value="UDP-Glycosyltransferase/glycogen phosphorylase"/>
    <property type="match status" value="1"/>
</dbReference>
<feature type="binding site" evidence="11">
    <location>
        <position position="15"/>
    </location>
    <ligand>
        <name>ADP-alpha-D-glucose</name>
        <dbReference type="ChEBI" id="CHEBI:57498"/>
    </ligand>
</feature>
<evidence type="ECO:0000256" key="4">
    <source>
        <dbReference type="ARBA" id="ARBA00010281"/>
    </source>
</evidence>
<evidence type="ECO:0000259" key="13">
    <source>
        <dbReference type="Pfam" id="PF08323"/>
    </source>
</evidence>
<reference evidence="15" key="2">
    <citation type="submission" date="2021-04" db="EMBL/GenBank/DDBJ databases">
        <title>Complete Genome and methylome analysis of Thiothrix fructosivorans ATCC 49748.</title>
        <authorList>
            <person name="Fomenkov A."/>
            <person name="Sun L."/>
            <person name="Vincze T."/>
            <person name="Grabovich M.Y."/>
            <person name="Roberts R.J."/>
        </authorList>
    </citation>
    <scope>NUCLEOTIDE SEQUENCE</scope>
    <source>
        <strain evidence="15">ATCC 49748</strain>
    </source>
</reference>
<gene>
    <name evidence="11 15" type="primary">glgA</name>
    <name evidence="15" type="ORF">J1836_006770</name>
    <name evidence="14" type="ORF">J1836_06055</name>
</gene>
<dbReference type="CDD" id="cd03791">
    <property type="entry name" value="GT5_Glycogen_synthase_DULL1-like"/>
    <property type="match status" value="1"/>
</dbReference>
<evidence type="ECO:0000313" key="14">
    <source>
        <dbReference type="EMBL" id="MBO0612493.1"/>
    </source>
</evidence>
<dbReference type="HAMAP" id="MF_00484">
    <property type="entry name" value="Glycogen_synth"/>
    <property type="match status" value="1"/>
</dbReference>
<comment type="pathway">
    <text evidence="3 11">Glycan biosynthesis; glycogen biosynthesis.</text>
</comment>
<comment type="function">
    <text evidence="2 11">Synthesizes alpha-1,4-glucan chains using ADP-glucose.</text>
</comment>